<sequence length="180" mass="20785">MNREICAELKVNGMIQPAEGENTGIIGGQSREVDEVIIPSKLDIHGRRYGFVRFLNVKDEDLLVTKVGQFILRQSEVFIILPRFQRRQGRENAKRAWQHRDGKKPKSDFNTNHRQSKYTSDQSKKRNKDGRMYAHALESNISHYTHSQARQYAGNHEFAHLELNVEDEGELSGLSRAYFG</sequence>
<feature type="region of interest" description="Disordered" evidence="1">
    <location>
        <begin position="90"/>
        <end position="129"/>
    </location>
</feature>
<evidence type="ECO:0000256" key="1">
    <source>
        <dbReference type="SAM" id="MobiDB-lite"/>
    </source>
</evidence>
<feature type="compositionally biased region" description="Polar residues" evidence="1">
    <location>
        <begin position="108"/>
        <end position="121"/>
    </location>
</feature>
<feature type="compositionally biased region" description="Basic and acidic residues" evidence="1">
    <location>
        <begin position="90"/>
        <end position="107"/>
    </location>
</feature>
<protein>
    <submittedName>
        <fullName evidence="2">Uncharacterized protein</fullName>
    </submittedName>
</protein>
<keyword evidence="3" id="KW-1185">Reference proteome</keyword>
<proteinExistence type="predicted"/>
<dbReference type="EMBL" id="JAMSHJ010000007">
    <property type="protein sequence ID" value="KAI5385698.1"/>
    <property type="molecule type" value="Genomic_DNA"/>
</dbReference>
<accession>A0A9D4VM02</accession>
<gene>
    <name evidence="2" type="ORF">KIW84_072341</name>
</gene>
<organism evidence="2 3">
    <name type="scientific">Pisum sativum</name>
    <name type="common">Garden pea</name>
    <name type="synonym">Lathyrus oleraceus</name>
    <dbReference type="NCBI Taxonomy" id="3888"/>
    <lineage>
        <taxon>Eukaryota</taxon>
        <taxon>Viridiplantae</taxon>
        <taxon>Streptophyta</taxon>
        <taxon>Embryophyta</taxon>
        <taxon>Tracheophyta</taxon>
        <taxon>Spermatophyta</taxon>
        <taxon>Magnoliopsida</taxon>
        <taxon>eudicotyledons</taxon>
        <taxon>Gunneridae</taxon>
        <taxon>Pentapetalae</taxon>
        <taxon>rosids</taxon>
        <taxon>fabids</taxon>
        <taxon>Fabales</taxon>
        <taxon>Fabaceae</taxon>
        <taxon>Papilionoideae</taxon>
        <taxon>50 kb inversion clade</taxon>
        <taxon>NPAAA clade</taxon>
        <taxon>Hologalegina</taxon>
        <taxon>IRL clade</taxon>
        <taxon>Fabeae</taxon>
        <taxon>Lathyrus</taxon>
    </lineage>
</organism>
<reference evidence="2 3" key="1">
    <citation type="journal article" date="2022" name="Nat. Genet.">
        <title>Improved pea reference genome and pan-genome highlight genomic features and evolutionary characteristics.</title>
        <authorList>
            <person name="Yang T."/>
            <person name="Liu R."/>
            <person name="Luo Y."/>
            <person name="Hu S."/>
            <person name="Wang D."/>
            <person name="Wang C."/>
            <person name="Pandey M.K."/>
            <person name="Ge S."/>
            <person name="Xu Q."/>
            <person name="Li N."/>
            <person name="Li G."/>
            <person name="Huang Y."/>
            <person name="Saxena R.K."/>
            <person name="Ji Y."/>
            <person name="Li M."/>
            <person name="Yan X."/>
            <person name="He Y."/>
            <person name="Liu Y."/>
            <person name="Wang X."/>
            <person name="Xiang C."/>
            <person name="Varshney R.K."/>
            <person name="Ding H."/>
            <person name="Gao S."/>
            <person name="Zong X."/>
        </authorList>
    </citation>
    <scope>NUCLEOTIDE SEQUENCE [LARGE SCALE GENOMIC DNA]</scope>
    <source>
        <strain evidence="2 3">cv. Zhongwan 6</strain>
    </source>
</reference>
<comment type="caution">
    <text evidence="2">The sequence shown here is derived from an EMBL/GenBank/DDBJ whole genome shotgun (WGS) entry which is preliminary data.</text>
</comment>
<evidence type="ECO:0000313" key="2">
    <source>
        <dbReference type="EMBL" id="KAI5385698.1"/>
    </source>
</evidence>
<dbReference type="Gramene" id="Psat07G0234100-T1">
    <property type="protein sequence ID" value="KAI5385698.1"/>
    <property type="gene ID" value="KIW84_072341"/>
</dbReference>
<dbReference type="AlphaFoldDB" id="A0A9D4VM02"/>
<name>A0A9D4VM02_PEA</name>
<dbReference type="Proteomes" id="UP001058974">
    <property type="component" value="Chromosome 7"/>
</dbReference>
<evidence type="ECO:0000313" key="3">
    <source>
        <dbReference type="Proteomes" id="UP001058974"/>
    </source>
</evidence>